<dbReference type="AlphaFoldDB" id="A0A803M0K5"/>
<dbReference type="Proteomes" id="UP000596660">
    <property type="component" value="Unplaced"/>
</dbReference>
<evidence type="ECO:0000256" key="1">
    <source>
        <dbReference type="ARBA" id="ARBA00011073"/>
    </source>
</evidence>
<evidence type="ECO:0000313" key="14">
    <source>
        <dbReference type="EnsemblPlants" id="AUR62021256-RA:cds"/>
    </source>
</evidence>
<dbReference type="FunFam" id="3.50.30.30:FF:000005">
    <property type="entry name" value="subtilisin-like protease SBT1.5"/>
    <property type="match status" value="1"/>
</dbReference>
<feature type="domain" description="Inhibitor I9" evidence="12">
    <location>
        <begin position="23"/>
        <end position="108"/>
    </location>
</feature>
<dbReference type="Gene3D" id="3.40.50.200">
    <property type="entry name" value="Peptidase S8/S53 domain"/>
    <property type="match status" value="1"/>
</dbReference>
<dbReference type="InterPro" id="IPR036852">
    <property type="entry name" value="Peptidase_S8/S53_dom_sf"/>
</dbReference>
<dbReference type="InterPro" id="IPR015500">
    <property type="entry name" value="Peptidase_S8_subtilisin-rel"/>
</dbReference>
<evidence type="ECO:0000256" key="4">
    <source>
        <dbReference type="ARBA" id="ARBA00022801"/>
    </source>
</evidence>
<feature type="active site" description="Charge relay system" evidence="7 8">
    <location>
        <position position="547"/>
    </location>
</feature>
<feature type="domain" description="PA" evidence="11">
    <location>
        <begin position="387"/>
        <end position="462"/>
    </location>
</feature>
<proteinExistence type="inferred from homology"/>
<reference evidence="14" key="1">
    <citation type="journal article" date="2017" name="Nature">
        <title>The genome of Chenopodium quinoa.</title>
        <authorList>
            <person name="Jarvis D.E."/>
            <person name="Ho Y.S."/>
            <person name="Lightfoot D.J."/>
            <person name="Schmoeckel S.M."/>
            <person name="Li B."/>
            <person name="Borm T.J.A."/>
            <person name="Ohyanagi H."/>
            <person name="Mineta K."/>
            <person name="Michell C.T."/>
            <person name="Saber N."/>
            <person name="Kharbatia N.M."/>
            <person name="Rupper R.R."/>
            <person name="Sharp A.R."/>
            <person name="Dally N."/>
            <person name="Boughton B.A."/>
            <person name="Woo Y.H."/>
            <person name="Gao G."/>
            <person name="Schijlen E.G.W.M."/>
            <person name="Guo X."/>
            <person name="Momin A.A."/>
            <person name="Negrao S."/>
            <person name="Al-Babili S."/>
            <person name="Gehring C."/>
            <person name="Roessner U."/>
            <person name="Jung C."/>
            <person name="Murphy K."/>
            <person name="Arold S.T."/>
            <person name="Gojobori T."/>
            <person name="van der Linden C.G."/>
            <person name="van Loo E.N."/>
            <person name="Jellen E.N."/>
            <person name="Maughan P.J."/>
            <person name="Tester M."/>
        </authorList>
    </citation>
    <scope>NUCLEOTIDE SEQUENCE [LARGE SCALE GENOMIC DNA]</scope>
    <source>
        <strain evidence="14">cv. PI 614886</strain>
    </source>
</reference>
<feature type="domain" description="Peptidase S8/S53" evidence="10">
    <location>
        <begin position="135"/>
        <end position="588"/>
    </location>
</feature>
<dbReference type="GO" id="GO:0004252">
    <property type="term" value="F:serine-type endopeptidase activity"/>
    <property type="evidence" value="ECO:0007669"/>
    <property type="project" value="UniProtKB-UniRule"/>
</dbReference>
<dbReference type="Gene3D" id="3.50.30.30">
    <property type="match status" value="1"/>
</dbReference>
<evidence type="ECO:0000256" key="7">
    <source>
        <dbReference type="PIRSR" id="PIRSR615500-1"/>
    </source>
</evidence>
<dbReference type="Pfam" id="PF00082">
    <property type="entry name" value="Peptidase_S8"/>
    <property type="match status" value="1"/>
</dbReference>
<dbReference type="Gene3D" id="2.60.40.2310">
    <property type="match status" value="1"/>
</dbReference>
<dbReference type="InterPro" id="IPR003137">
    <property type="entry name" value="PA_domain"/>
</dbReference>
<keyword evidence="6" id="KW-0325">Glycoprotein</keyword>
<dbReference type="InterPro" id="IPR000209">
    <property type="entry name" value="Peptidase_S8/S53_dom"/>
</dbReference>
<keyword evidence="5 8" id="KW-0720">Serine protease</keyword>
<feature type="domain" description="Subtilisin-like protease fibronectin type-III" evidence="13">
    <location>
        <begin position="663"/>
        <end position="722"/>
    </location>
</feature>
<evidence type="ECO:0000259" key="12">
    <source>
        <dbReference type="Pfam" id="PF05922"/>
    </source>
</evidence>
<keyword evidence="2 8" id="KW-0645">Protease</keyword>
<dbReference type="EnsemblPlants" id="AUR62021256-RA">
    <property type="protein sequence ID" value="AUR62021256-RA:cds"/>
    <property type="gene ID" value="AUR62021256"/>
</dbReference>
<protein>
    <submittedName>
        <fullName evidence="14">Uncharacterized protein</fullName>
    </submittedName>
</protein>
<dbReference type="FunFam" id="3.40.50.200:FF:000006">
    <property type="entry name" value="Subtilisin-like protease SBT1.5"/>
    <property type="match status" value="1"/>
</dbReference>
<dbReference type="InterPro" id="IPR010259">
    <property type="entry name" value="S8pro/Inhibitor_I9"/>
</dbReference>
<dbReference type="Pfam" id="PF05922">
    <property type="entry name" value="Inhibitor_I9"/>
    <property type="match status" value="1"/>
</dbReference>
<dbReference type="InterPro" id="IPR034197">
    <property type="entry name" value="Peptidases_S8_3"/>
</dbReference>
<feature type="chain" id="PRO_5030638124" evidence="9">
    <location>
        <begin position="20"/>
        <end position="809"/>
    </location>
</feature>
<dbReference type="PROSITE" id="PS00138">
    <property type="entry name" value="SUBTILASE_SER"/>
    <property type="match status" value="1"/>
</dbReference>
<feature type="active site" description="Charge relay system" evidence="7 8">
    <location>
        <position position="144"/>
    </location>
</feature>
<keyword evidence="4 8" id="KW-0378">Hydrolase</keyword>
<evidence type="ECO:0000259" key="10">
    <source>
        <dbReference type="Pfam" id="PF00082"/>
    </source>
</evidence>
<dbReference type="GO" id="GO:0006508">
    <property type="term" value="P:proteolysis"/>
    <property type="evidence" value="ECO:0007669"/>
    <property type="project" value="UniProtKB-KW"/>
</dbReference>
<keyword evidence="3 9" id="KW-0732">Signal</keyword>
<dbReference type="PRINTS" id="PR00723">
    <property type="entry name" value="SUBTILISIN"/>
</dbReference>
<dbReference type="CDD" id="cd04852">
    <property type="entry name" value="Peptidases_S8_3"/>
    <property type="match status" value="1"/>
</dbReference>
<dbReference type="InterPro" id="IPR045051">
    <property type="entry name" value="SBT"/>
</dbReference>
<dbReference type="PROSITE" id="PS51892">
    <property type="entry name" value="SUBTILASE"/>
    <property type="match status" value="1"/>
</dbReference>
<evidence type="ECO:0000259" key="13">
    <source>
        <dbReference type="Pfam" id="PF17766"/>
    </source>
</evidence>
<name>A0A803M0K5_CHEQI</name>
<dbReference type="Gramene" id="AUR62021256-RA">
    <property type="protein sequence ID" value="AUR62021256-RA:cds"/>
    <property type="gene ID" value="AUR62021256"/>
</dbReference>
<dbReference type="CDD" id="cd02120">
    <property type="entry name" value="PA_subtilisin_like"/>
    <property type="match status" value="1"/>
</dbReference>
<dbReference type="InterPro" id="IPR037045">
    <property type="entry name" value="S8pro/Inhibitor_I9_sf"/>
</dbReference>
<dbReference type="Pfam" id="PF17766">
    <property type="entry name" value="fn3_6"/>
    <property type="match status" value="1"/>
</dbReference>
<evidence type="ECO:0000256" key="6">
    <source>
        <dbReference type="ARBA" id="ARBA00023180"/>
    </source>
</evidence>
<sequence length="809" mass="87302">MKIALFFLVLSLLHVSSIAVKQSYIVYMGAHSHPENATMEVFDRVTDSHHEFLATFLGSLEEARDAIIYSYTMHINGFSAILEEHHAAEIAKHQDVISVIPDKVMELHTTHSWDFMSLENNDLPSVSWKKEARFGEDTIIGNLDTGVWPESESFSDVGYGPIPSRWKGSCENSNNTAGVHCNRKLIGAKCFNKGYKASGGSISKSMESARDYNGHGSHTLSTAGGNFVPGVSINGIPFGTAKGGSPRARVASYKVCWSSIDGRAGCLTSDLLAGFDMAIQDGVDVVSISVGGTSSDYFDDVTAIGAFHAFQKGIVVVCSGGNSGPYSGSVTNVAPWIITVAASTMDREVQCLLNSGSSLSQALPKDTQYPLISAADAKLANASANDAALYCMEGTLDEKKVKDKILVCLRGITERLDKGLQAKRAGAAGMILCNDESHGNQTTADLQVLPATNINFQDGLALLNYINSTQKPTAYLTAPKQSFGVKPAPRIAEFSSRGPNPITPEILKPDITAPGVDVIAAYSPAVSLTGIPDDDRKVSFMIDTGTSMSCPHISGIAGLLRTMHPTWSPAAIKSAIMTTARTRDNTINPMGDEVYGKATPFGYGAGHVRPNRAMNPGLIYDLTTTDYLHFLCALGYNETKIETLYNGQYKCSNSTSSINTILNLNYPSITVPNLSDSTTVTRTVTNVGSPGVYVARVRQPSGVSITVKPKELKFEKNGEKKKGIHLDVADNALEPEELKKLDFTAMDEDDLAAAKELLFESNFVNKSPERVAEVSRMIDRKLMVRVADLDTVDFLLKYLPTVIQGNKWI</sequence>
<evidence type="ECO:0000256" key="5">
    <source>
        <dbReference type="ARBA" id="ARBA00022825"/>
    </source>
</evidence>
<dbReference type="Pfam" id="PF02225">
    <property type="entry name" value="PA"/>
    <property type="match status" value="1"/>
</dbReference>
<organism evidence="14 15">
    <name type="scientific">Chenopodium quinoa</name>
    <name type="common">Quinoa</name>
    <dbReference type="NCBI Taxonomy" id="63459"/>
    <lineage>
        <taxon>Eukaryota</taxon>
        <taxon>Viridiplantae</taxon>
        <taxon>Streptophyta</taxon>
        <taxon>Embryophyta</taxon>
        <taxon>Tracheophyta</taxon>
        <taxon>Spermatophyta</taxon>
        <taxon>Magnoliopsida</taxon>
        <taxon>eudicotyledons</taxon>
        <taxon>Gunneridae</taxon>
        <taxon>Pentapetalae</taxon>
        <taxon>Caryophyllales</taxon>
        <taxon>Chenopodiaceae</taxon>
        <taxon>Chenopodioideae</taxon>
        <taxon>Atripliceae</taxon>
        <taxon>Chenopodium</taxon>
    </lineage>
</organism>
<feature type="signal peptide" evidence="9">
    <location>
        <begin position="1"/>
        <end position="19"/>
    </location>
</feature>
<dbReference type="InterPro" id="IPR023828">
    <property type="entry name" value="Peptidase_S8_Ser-AS"/>
</dbReference>
<evidence type="ECO:0000313" key="15">
    <source>
        <dbReference type="Proteomes" id="UP000596660"/>
    </source>
</evidence>
<dbReference type="InterPro" id="IPR041469">
    <property type="entry name" value="Subtilisin-like_FN3"/>
</dbReference>
<dbReference type="Gene3D" id="3.30.70.80">
    <property type="entry name" value="Peptidase S8 propeptide/proteinase inhibitor I9"/>
    <property type="match status" value="1"/>
</dbReference>
<evidence type="ECO:0000256" key="3">
    <source>
        <dbReference type="ARBA" id="ARBA00022729"/>
    </source>
</evidence>
<dbReference type="FunFam" id="3.30.70.80:FF:000002">
    <property type="entry name" value="Subtilisin-like protease SBT5.3"/>
    <property type="match status" value="1"/>
</dbReference>
<comment type="similarity">
    <text evidence="1 8">Belongs to the peptidase S8 family.</text>
</comment>
<dbReference type="OMA" id="MELHTTH"/>
<accession>A0A803M0K5</accession>
<feature type="active site" description="Charge relay system" evidence="7 8">
    <location>
        <position position="215"/>
    </location>
</feature>
<dbReference type="SUPFAM" id="SSF52025">
    <property type="entry name" value="PA domain"/>
    <property type="match status" value="1"/>
</dbReference>
<dbReference type="PANTHER" id="PTHR10795">
    <property type="entry name" value="PROPROTEIN CONVERTASE SUBTILISIN/KEXIN"/>
    <property type="match status" value="1"/>
</dbReference>
<reference evidence="14" key="2">
    <citation type="submission" date="2021-03" db="UniProtKB">
        <authorList>
            <consortium name="EnsemblPlants"/>
        </authorList>
    </citation>
    <scope>IDENTIFICATION</scope>
</reference>
<dbReference type="SUPFAM" id="SSF52743">
    <property type="entry name" value="Subtilisin-like"/>
    <property type="match status" value="1"/>
</dbReference>
<dbReference type="InterPro" id="IPR046450">
    <property type="entry name" value="PA_dom_sf"/>
</dbReference>
<evidence type="ECO:0000256" key="9">
    <source>
        <dbReference type="SAM" id="SignalP"/>
    </source>
</evidence>
<evidence type="ECO:0000256" key="8">
    <source>
        <dbReference type="PROSITE-ProRule" id="PRU01240"/>
    </source>
</evidence>
<evidence type="ECO:0000259" key="11">
    <source>
        <dbReference type="Pfam" id="PF02225"/>
    </source>
</evidence>
<keyword evidence="15" id="KW-1185">Reference proteome</keyword>
<evidence type="ECO:0000256" key="2">
    <source>
        <dbReference type="ARBA" id="ARBA00022670"/>
    </source>
</evidence>